<dbReference type="PANTHER" id="PTHR43172">
    <property type="entry name" value="ADENYLOSUCCINATE LYASE"/>
    <property type="match status" value="1"/>
</dbReference>
<dbReference type="InterPro" id="IPR024083">
    <property type="entry name" value="Fumarase/histidase_N"/>
</dbReference>
<dbReference type="PRINTS" id="PR00149">
    <property type="entry name" value="FUMRATELYASE"/>
</dbReference>
<dbReference type="FunFam" id="1.20.200.10:FF:000008">
    <property type="entry name" value="Adenylosuccinate lyase"/>
    <property type="match status" value="1"/>
</dbReference>
<keyword evidence="6 12" id="KW-0658">Purine biosynthesis</keyword>
<protein>
    <recommendedName>
        <fullName evidence="5 11">Adenylosuccinate lyase</fullName>
        <shortName evidence="12">ASL</shortName>
        <ecNumber evidence="4 11">4.3.2.2</ecNumber>
    </recommendedName>
    <alternativeName>
        <fullName evidence="9 12">Adenylosuccinase</fullName>
    </alternativeName>
</protein>
<dbReference type="FunFam" id="1.10.40.30:FF:000007">
    <property type="entry name" value="Adenylosuccinate lyase"/>
    <property type="match status" value="1"/>
</dbReference>
<evidence type="ECO:0000256" key="2">
    <source>
        <dbReference type="ARBA" id="ARBA00004734"/>
    </source>
</evidence>
<evidence type="ECO:0000256" key="5">
    <source>
        <dbReference type="ARBA" id="ARBA00017058"/>
    </source>
</evidence>
<dbReference type="InterPro" id="IPR019468">
    <property type="entry name" value="AdenyloSucc_lyase_C"/>
</dbReference>
<dbReference type="Pfam" id="PF10397">
    <property type="entry name" value="ADSL_C"/>
    <property type="match status" value="1"/>
</dbReference>
<feature type="domain" description="Adenylosuccinate lyase C-terminal" evidence="13">
    <location>
        <begin position="349"/>
        <end position="429"/>
    </location>
</feature>
<dbReference type="RefSeq" id="WP_137424533.1">
    <property type="nucleotide sequence ID" value="NZ_CP040098.1"/>
</dbReference>
<evidence type="ECO:0000259" key="13">
    <source>
        <dbReference type="SMART" id="SM00998"/>
    </source>
</evidence>
<dbReference type="OrthoDB" id="9768878at2"/>
<dbReference type="GO" id="GO:0006189">
    <property type="term" value="P:'de novo' IMP biosynthetic process"/>
    <property type="evidence" value="ECO:0007669"/>
    <property type="project" value="UniProtKB-UniPathway"/>
</dbReference>
<evidence type="ECO:0000256" key="1">
    <source>
        <dbReference type="ARBA" id="ARBA00004706"/>
    </source>
</evidence>
<dbReference type="PRINTS" id="PR00145">
    <property type="entry name" value="ARGSUCLYASE"/>
</dbReference>
<evidence type="ECO:0000256" key="11">
    <source>
        <dbReference type="NCBIfam" id="TIGR00928"/>
    </source>
</evidence>
<evidence type="ECO:0000256" key="8">
    <source>
        <dbReference type="ARBA" id="ARBA00024477"/>
    </source>
</evidence>
<dbReference type="NCBIfam" id="TIGR00928">
    <property type="entry name" value="purB"/>
    <property type="match status" value="1"/>
</dbReference>
<dbReference type="GO" id="GO:0070626">
    <property type="term" value="F:(S)-2-(5-amino-1-(5-phospho-D-ribosyl)imidazole-4-carboxamido) succinate lyase (fumarate-forming) activity"/>
    <property type="evidence" value="ECO:0007669"/>
    <property type="project" value="TreeGrafter"/>
</dbReference>
<dbReference type="PROSITE" id="PS00163">
    <property type="entry name" value="FUMARATE_LYASES"/>
    <property type="match status" value="1"/>
</dbReference>
<evidence type="ECO:0000256" key="12">
    <source>
        <dbReference type="RuleBase" id="RU361172"/>
    </source>
</evidence>
<dbReference type="AlphaFoldDB" id="A0A4P8L6J9"/>
<dbReference type="GO" id="GO:0005829">
    <property type="term" value="C:cytosol"/>
    <property type="evidence" value="ECO:0007669"/>
    <property type="project" value="TreeGrafter"/>
</dbReference>
<dbReference type="InterPro" id="IPR004769">
    <property type="entry name" value="Pur_lyase"/>
</dbReference>
<dbReference type="EMBL" id="CP040098">
    <property type="protein sequence ID" value="QCQ22392.1"/>
    <property type="molecule type" value="Genomic_DNA"/>
</dbReference>
<dbReference type="SUPFAM" id="SSF48557">
    <property type="entry name" value="L-aspartase-like"/>
    <property type="match status" value="1"/>
</dbReference>
<dbReference type="Gene3D" id="1.10.275.10">
    <property type="entry name" value="Fumarase/aspartase (N-terminal domain)"/>
    <property type="match status" value="1"/>
</dbReference>
<dbReference type="KEGG" id="dax:FDQ92_09610"/>
<dbReference type="GO" id="GO:0004018">
    <property type="term" value="F:N6-(1,2-dicarboxyethyl)AMP AMP-lyase (fumarate-forming) activity"/>
    <property type="evidence" value="ECO:0007669"/>
    <property type="project" value="UniProtKB-UniRule"/>
</dbReference>
<evidence type="ECO:0000256" key="7">
    <source>
        <dbReference type="ARBA" id="ARBA00023239"/>
    </source>
</evidence>
<dbReference type="Gene3D" id="1.10.40.30">
    <property type="entry name" value="Fumarase/aspartase (C-terminal domain)"/>
    <property type="match status" value="1"/>
</dbReference>
<evidence type="ECO:0000256" key="6">
    <source>
        <dbReference type="ARBA" id="ARBA00022755"/>
    </source>
</evidence>
<evidence type="ECO:0000313" key="15">
    <source>
        <dbReference type="Proteomes" id="UP000298602"/>
    </source>
</evidence>
<comment type="catalytic activity">
    <reaction evidence="8">
        <text>(2S)-2-[5-amino-1-(5-phospho-beta-D-ribosyl)imidazole-4-carboxamido]succinate = 5-amino-1-(5-phospho-beta-D-ribosyl)imidazole-4-carboxamide + fumarate</text>
        <dbReference type="Rhea" id="RHEA:23920"/>
        <dbReference type="ChEBI" id="CHEBI:29806"/>
        <dbReference type="ChEBI" id="CHEBI:58443"/>
        <dbReference type="ChEBI" id="CHEBI:58475"/>
        <dbReference type="EC" id="4.3.2.2"/>
    </reaction>
    <physiologicalReaction direction="left-to-right" evidence="8">
        <dbReference type="Rhea" id="RHEA:23921"/>
    </physiologicalReaction>
</comment>
<dbReference type="InterPro" id="IPR000362">
    <property type="entry name" value="Fumarate_lyase_fam"/>
</dbReference>
<proteinExistence type="inferred from homology"/>
<sequence>MIERYTRPEMGRIWTLENKYRKWLDVEVAVCEARAERGEIPPQAMQDIREKAAFNVCRIDAIEKETQHDVIAFLTNVAEHVGPASRFIHEGLTSSDVLDTANALLFVEAADLLLQDVDQLLAVLKRRAFEFKDTVTIGRSHGVHAEPMTFGMKFALWYAEMRRNRERLERARETMRVGKISGAVGTYANIDPDIEARVCRRLGLQPAPISTQVIQRDRYAEFFATLALIGCSIEKIAVEIRHLQRTEVREAEEYFAPGQKGSSAMPHKRNPIACENLSGLARILRTNALAAMENVTLWHERDISHSSVERVIGPDSTILCDTMLVRLTRVLDRLLVYPDRMRRNLELTGGLFYSQRVLLALTGKGLSREEAYRLVQRNAMKVWHEGGNLKERLQEDQEVMRCLSPEELAPLFDLGYHLKHVDTIFRKVFRDNP</sequence>
<evidence type="ECO:0000256" key="3">
    <source>
        <dbReference type="ARBA" id="ARBA00008273"/>
    </source>
</evidence>
<evidence type="ECO:0000256" key="10">
    <source>
        <dbReference type="ARBA" id="ARBA00049115"/>
    </source>
</evidence>
<comment type="pathway">
    <text evidence="2 12">Purine metabolism; AMP biosynthesis via de novo pathway; AMP from IMP: step 2/2.</text>
</comment>
<evidence type="ECO:0000256" key="4">
    <source>
        <dbReference type="ARBA" id="ARBA00012339"/>
    </source>
</evidence>
<dbReference type="InterPro" id="IPR008948">
    <property type="entry name" value="L-Aspartase-like"/>
</dbReference>
<gene>
    <name evidence="14" type="ORF">FDQ92_09610</name>
</gene>
<dbReference type="InterPro" id="IPR020557">
    <property type="entry name" value="Fumarate_lyase_CS"/>
</dbReference>
<name>A0A4P8L6J9_9BACT</name>
<dbReference type="InterPro" id="IPR022761">
    <property type="entry name" value="Fumarate_lyase_N"/>
</dbReference>
<reference evidence="14 15" key="1">
    <citation type="submission" date="2019-05" db="EMBL/GenBank/DDBJ databases">
        <title>The Complete Genome Sequence of the n-alkane-degrading Desulfoglaeba alkanexedens ALDC reveals multiple alkylsuccinate synthase gene clusters.</title>
        <authorList>
            <person name="Callaghan A.V."/>
            <person name="Davidova I.A."/>
            <person name="Duncan K.E."/>
            <person name="Morris B."/>
            <person name="McInerney M.J."/>
        </authorList>
    </citation>
    <scope>NUCLEOTIDE SEQUENCE [LARGE SCALE GENOMIC DNA]</scope>
    <source>
        <strain evidence="14 15">ALDC</strain>
    </source>
</reference>
<organism evidence="14 15">
    <name type="scientific">Desulfoglaeba alkanexedens ALDC</name>
    <dbReference type="NCBI Taxonomy" id="980445"/>
    <lineage>
        <taxon>Bacteria</taxon>
        <taxon>Pseudomonadati</taxon>
        <taxon>Thermodesulfobacteriota</taxon>
        <taxon>Syntrophobacteria</taxon>
        <taxon>Syntrophobacterales</taxon>
        <taxon>Syntrophobacteraceae</taxon>
        <taxon>Desulfoglaeba</taxon>
    </lineage>
</organism>
<dbReference type="UniPathway" id="UPA00075">
    <property type="reaction ID" value="UER00336"/>
</dbReference>
<comment type="pathway">
    <text evidence="1 12">Purine metabolism; IMP biosynthesis via de novo pathway; 5-amino-1-(5-phospho-D-ribosyl)imidazole-4-carboxamide from 5-amino-1-(5-phospho-D-ribosyl)imidazole-4-carboxylate: step 2/2.</text>
</comment>
<reference evidence="14 15" key="2">
    <citation type="submission" date="2019-05" db="EMBL/GenBank/DDBJ databases">
        <authorList>
            <person name="Suflita J.M."/>
            <person name="Marks C.R."/>
        </authorList>
    </citation>
    <scope>NUCLEOTIDE SEQUENCE [LARGE SCALE GENOMIC DNA]</scope>
    <source>
        <strain evidence="14 15">ALDC</strain>
    </source>
</reference>
<keyword evidence="7 12" id="KW-0456">Lyase</keyword>
<accession>A0A4P8L6J9</accession>
<comment type="similarity">
    <text evidence="3 12">Belongs to the lyase 1 family. Adenylosuccinate lyase subfamily.</text>
</comment>
<dbReference type="GO" id="GO:0044208">
    <property type="term" value="P:'de novo' AMP biosynthetic process"/>
    <property type="evidence" value="ECO:0007669"/>
    <property type="project" value="UniProtKB-UniPathway"/>
</dbReference>
<dbReference type="Proteomes" id="UP000298602">
    <property type="component" value="Chromosome"/>
</dbReference>
<dbReference type="UniPathway" id="UPA00074">
    <property type="reaction ID" value="UER00132"/>
</dbReference>
<dbReference type="EC" id="4.3.2.2" evidence="4 11"/>
<comment type="catalytic activity">
    <reaction evidence="10">
        <text>N(6)-(1,2-dicarboxyethyl)-AMP = fumarate + AMP</text>
        <dbReference type="Rhea" id="RHEA:16853"/>
        <dbReference type="ChEBI" id="CHEBI:29806"/>
        <dbReference type="ChEBI" id="CHEBI:57567"/>
        <dbReference type="ChEBI" id="CHEBI:456215"/>
        <dbReference type="EC" id="4.3.2.2"/>
    </reaction>
    <physiologicalReaction direction="left-to-right" evidence="10">
        <dbReference type="Rhea" id="RHEA:16854"/>
    </physiologicalReaction>
</comment>
<evidence type="ECO:0000256" key="9">
    <source>
        <dbReference type="ARBA" id="ARBA00030717"/>
    </source>
</evidence>
<dbReference type="Pfam" id="PF00206">
    <property type="entry name" value="Lyase_1"/>
    <property type="match status" value="1"/>
</dbReference>
<dbReference type="FunFam" id="1.10.275.10:FF:000006">
    <property type="entry name" value="Adenylosuccinate lyase"/>
    <property type="match status" value="1"/>
</dbReference>
<evidence type="ECO:0000313" key="14">
    <source>
        <dbReference type="EMBL" id="QCQ22392.1"/>
    </source>
</evidence>
<keyword evidence="15" id="KW-1185">Reference proteome</keyword>
<dbReference type="Gene3D" id="1.20.200.10">
    <property type="entry name" value="Fumarase/aspartase (Central domain)"/>
    <property type="match status" value="1"/>
</dbReference>
<dbReference type="CDD" id="cd01360">
    <property type="entry name" value="Adenylsuccinate_lyase_1"/>
    <property type="match status" value="1"/>
</dbReference>
<dbReference type="PANTHER" id="PTHR43172:SF1">
    <property type="entry name" value="ADENYLOSUCCINATE LYASE"/>
    <property type="match status" value="1"/>
</dbReference>
<dbReference type="SMART" id="SM00998">
    <property type="entry name" value="ADSL_C"/>
    <property type="match status" value="1"/>
</dbReference>